<protein>
    <recommendedName>
        <fullName evidence="4">40S ribosomal protein S30</fullName>
    </recommendedName>
</protein>
<feature type="region of interest" description="Disordered" evidence="5">
    <location>
        <begin position="1"/>
        <end position="65"/>
    </location>
</feature>
<evidence type="ECO:0000313" key="7">
    <source>
        <dbReference type="Proteomes" id="UP000777482"/>
    </source>
</evidence>
<dbReference type="AlphaFoldDB" id="A0A9P6W788"/>
<organism evidence="6 7">
    <name type="scientific">Rhodotorula mucilaginosa</name>
    <name type="common">Yeast</name>
    <name type="synonym">Rhodotorula rubra</name>
    <dbReference type="NCBI Taxonomy" id="5537"/>
    <lineage>
        <taxon>Eukaryota</taxon>
        <taxon>Fungi</taxon>
        <taxon>Dikarya</taxon>
        <taxon>Basidiomycota</taxon>
        <taxon>Pucciniomycotina</taxon>
        <taxon>Microbotryomycetes</taxon>
        <taxon>Sporidiobolales</taxon>
        <taxon>Sporidiobolaceae</taxon>
        <taxon>Rhodotorula</taxon>
    </lineage>
</organism>
<proteinExistence type="inferred from homology"/>
<evidence type="ECO:0000256" key="3">
    <source>
        <dbReference type="ARBA" id="ARBA00023274"/>
    </source>
</evidence>
<dbReference type="Pfam" id="PF04758">
    <property type="entry name" value="Ribosomal_S30"/>
    <property type="match status" value="1"/>
</dbReference>
<accession>A0A9P6W788</accession>
<evidence type="ECO:0000256" key="5">
    <source>
        <dbReference type="SAM" id="MobiDB-lite"/>
    </source>
</evidence>
<evidence type="ECO:0000256" key="4">
    <source>
        <dbReference type="RuleBase" id="RU364011"/>
    </source>
</evidence>
<keyword evidence="2 4" id="KW-0689">Ribosomal protein</keyword>
<feature type="compositionally biased region" description="Polar residues" evidence="5">
    <location>
        <begin position="56"/>
        <end position="65"/>
    </location>
</feature>
<dbReference type="PANTHER" id="PTHR12650:SF15">
    <property type="entry name" value="RIBOSOMAL PROTEIN S30, ISOFORM A"/>
    <property type="match status" value="1"/>
</dbReference>
<comment type="similarity">
    <text evidence="1 4">Belongs to the eukaryotic ribosomal protein eS30 family.</text>
</comment>
<dbReference type="Proteomes" id="UP000777482">
    <property type="component" value="Unassembled WGS sequence"/>
</dbReference>
<dbReference type="InterPro" id="IPR006846">
    <property type="entry name" value="Ribosomal_eS30"/>
</dbReference>
<dbReference type="GO" id="GO:0003735">
    <property type="term" value="F:structural constituent of ribosome"/>
    <property type="evidence" value="ECO:0007669"/>
    <property type="project" value="UniProtKB-UniRule"/>
</dbReference>
<evidence type="ECO:0000256" key="2">
    <source>
        <dbReference type="ARBA" id="ARBA00022980"/>
    </source>
</evidence>
<dbReference type="GO" id="GO:0022627">
    <property type="term" value="C:cytosolic small ribosomal subunit"/>
    <property type="evidence" value="ECO:0007669"/>
    <property type="project" value="TreeGrafter"/>
</dbReference>
<sequence>MTLPFDCHLPPVKSQTPKVEPQEKKKQPKGRAWKRHLYNSRFVNATTQPGGKPAQRNKQPQGKSG</sequence>
<evidence type="ECO:0000256" key="1">
    <source>
        <dbReference type="ARBA" id="ARBA00008450"/>
    </source>
</evidence>
<dbReference type="EMBL" id="PUHQ01000007">
    <property type="protein sequence ID" value="KAG0665896.1"/>
    <property type="molecule type" value="Genomic_DNA"/>
</dbReference>
<dbReference type="PANTHER" id="PTHR12650">
    <property type="entry name" value="40S RIBOSOMAL PROTEIN S30/UBIQUITIN-LIKE PROTEIN FUBI"/>
    <property type="match status" value="1"/>
</dbReference>
<evidence type="ECO:0000313" key="6">
    <source>
        <dbReference type="EMBL" id="KAG0665896.1"/>
    </source>
</evidence>
<feature type="compositionally biased region" description="Basic residues" evidence="5">
    <location>
        <begin position="26"/>
        <end position="38"/>
    </location>
</feature>
<comment type="caution">
    <text evidence="6">The sequence shown here is derived from an EMBL/GenBank/DDBJ whole genome shotgun (WGS) entry which is preliminary data.</text>
</comment>
<name>A0A9P6W788_RHOMI</name>
<keyword evidence="7" id="KW-1185">Reference proteome</keyword>
<reference evidence="6 7" key="1">
    <citation type="submission" date="2020-11" db="EMBL/GenBank/DDBJ databases">
        <title>Kefir isolates.</title>
        <authorList>
            <person name="Marcisauskas S."/>
            <person name="Kim Y."/>
            <person name="Blasche S."/>
        </authorList>
    </citation>
    <scope>NUCLEOTIDE SEQUENCE [LARGE SCALE GENOMIC DNA]</scope>
    <source>
        <strain evidence="6 7">KR</strain>
    </source>
</reference>
<keyword evidence="3 4" id="KW-0687">Ribonucleoprotein</keyword>
<dbReference type="GO" id="GO:0006412">
    <property type="term" value="P:translation"/>
    <property type="evidence" value="ECO:0007669"/>
    <property type="project" value="InterPro"/>
</dbReference>
<gene>
    <name evidence="6" type="ORF">C6P46_005990</name>
</gene>
<dbReference type="OrthoDB" id="199599at2759"/>